<evidence type="ECO:0000256" key="1">
    <source>
        <dbReference type="SAM" id="MobiDB-lite"/>
    </source>
</evidence>
<organism evidence="2 3">
    <name type="scientific">Botryobasidium botryosum (strain FD-172 SS1)</name>
    <dbReference type="NCBI Taxonomy" id="930990"/>
    <lineage>
        <taxon>Eukaryota</taxon>
        <taxon>Fungi</taxon>
        <taxon>Dikarya</taxon>
        <taxon>Basidiomycota</taxon>
        <taxon>Agaricomycotina</taxon>
        <taxon>Agaricomycetes</taxon>
        <taxon>Cantharellales</taxon>
        <taxon>Botryobasidiaceae</taxon>
        <taxon>Botryobasidium</taxon>
    </lineage>
</organism>
<dbReference type="InParanoid" id="A0A067N1U3"/>
<feature type="region of interest" description="Disordered" evidence="1">
    <location>
        <begin position="49"/>
        <end position="69"/>
    </location>
</feature>
<gene>
    <name evidence="2" type="ORF">BOTBODRAFT_172174</name>
</gene>
<evidence type="ECO:0000313" key="3">
    <source>
        <dbReference type="Proteomes" id="UP000027195"/>
    </source>
</evidence>
<dbReference type="HOGENOM" id="CLU_868756_0_0_1"/>
<name>A0A067N1U3_BOTB1</name>
<protein>
    <submittedName>
        <fullName evidence="2">Uncharacterized protein</fullName>
    </submittedName>
</protein>
<dbReference type="EMBL" id="KL198023">
    <property type="protein sequence ID" value="KDQ17746.1"/>
    <property type="molecule type" value="Genomic_DNA"/>
</dbReference>
<feature type="compositionally biased region" description="Polar residues" evidence="1">
    <location>
        <begin position="50"/>
        <end position="62"/>
    </location>
</feature>
<proteinExistence type="predicted"/>
<evidence type="ECO:0000313" key="2">
    <source>
        <dbReference type="EMBL" id="KDQ17746.1"/>
    </source>
</evidence>
<reference evidence="3" key="1">
    <citation type="journal article" date="2014" name="Proc. Natl. Acad. Sci. U.S.A.">
        <title>Extensive sampling of basidiomycete genomes demonstrates inadequacy of the white-rot/brown-rot paradigm for wood decay fungi.</title>
        <authorList>
            <person name="Riley R."/>
            <person name="Salamov A.A."/>
            <person name="Brown D.W."/>
            <person name="Nagy L.G."/>
            <person name="Floudas D."/>
            <person name="Held B.W."/>
            <person name="Levasseur A."/>
            <person name="Lombard V."/>
            <person name="Morin E."/>
            <person name="Otillar R."/>
            <person name="Lindquist E.A."/>
            <person name="Sun H."/>
            <person name="LaButti K.M."/>
            <person name="Schmutz J."/>
            <person name="Jabbour D."/>
            <person name="Luo H."/>
            <person name="Baker S.E."/>
            <person name="Pisabarro A.G."/>
            <person name="Walton J.D."/>
            <person name="Blanchette R.A."/>
            <person name="Henrissat B."/>
            <person name="Martin F."/>
            <person name="Cullen D."/>
            <person name="Hibbett D.S."/>
            <person name="Grigoriev I.V."/>
        </authorList>
    </citation>
    <scope>NUCLEOTIDE SEQUENCE [LARGE SCALE GENOMIC DNA]</scope>
    <source>
        <strain evidence="3">FD-172 SS1</strain>
    </source>
</reference>
<keyword evidence="3" id="KW-1185">Reference proteome</keyword>
<accession>A0A067N1U3</accession>
<dbReference type="Proteomes" id="UP000027195">
    <property type="component" value="Unassembled WGS sequence"/>
</dbReference>
<dbReference type="AlphaFoldDB" id="A0A067N1U3"/>
<sequence>MSGAQAQGAGIAGWLLLAEIWLEGSDFWNFELSADTNWYFRRLREPPRDGSQQIRQARQSDASPKGSRFPDSPFFDSILEGLGYKLICLMTWNHTLQTYPNATANDLTKSRPSDSTLAAMGIEMGLDQVIYSPDLKSRQRLANWRTQVLTAKRRELAHAYGENEVGLDLNPTLSFFDAGFKSFVDDFMTPENIYMVFQPQEILSNYVTARGCNQLTAVTKRLDLGTKRLSRCNFTCHGVILATSLDADPYEEQEAEEAEEELVEVMLERKRSDDDENGEDESEEDLIKEYCFIKLGFHSFLVTFDLYPSPLFGLYPLSIP</sequence>